<dbReference type="PANTHER" id="PTHR30126">
    <property type="entry name" value="HTH-TYPE TRANSCRIPTIONAL REGULATOR"/>
    <property type="match status" value="1"/>
</dbReference>
<dbReference type="Pfam" id="PF03466">
    <property type="entry name" value="LysR_substrate"/>
    <property type="match status" value="1"/>
</dbReference>
<comment type="similarity">
    <text evidence="1">Belongs to the LysR transcriptional regulatory family.</text>
</comment>
<gene>
    <name evidence="6" type="ORF">GCM10008986_14240</name>
</gene>
<comment type="caution">
    <text evidence="6">The sequence shown here is derived from an EMBL/GenBank/DDBJ whole genome shotgun (WGS) entry which is preliminary data.</text>
</comment>
<dbReference type="InterPro" id="IPR036388">
    <property type="entry name" value="WH-like_DNA-bd_sf"/>
</dbReference>
<protein>
    <submittedName>
        <fullName evidence="6">Selenium metabolism-associated LysR family transcriptional regulator</fullName>
    </submittedName>
</protein>
<dbReference type="EMBL" id="BAAADO010000003">
    <property type="protein sequence ID" value="GAA0489547.1"/>
    <property type="molecule type" value="Genomic_DNA"/>
</dbReference>
<dbReference type="Gene3D" id="1.10.10.10">
    <property type="entry name" value="Winged helix-like DNA-binding domain superfamily/Winged helix DNA-binding domain"/>
    <property type="match status" value="1"/>
</dbReference>
<keyword evidence="7" id="KW-1185">Reference proteome</keyword>
<evidence type="ECO:0000256" key="1">
    <source>
        <dbReference type="ARBA" id="ARBA00009437"/>
    </source>
</evidence>
<dbReference type="SUPFAM" id="SSF53850">
    <property type="entry name" value="Periplasmic binding protein-like II"/>
    <property type="match status" value="1"/>
</dbReference>
<dbReference type="PANTHER" id="PTHR30126:SF40">
    <property type="entry name" value="HTH-TYPE TRANSCRIPTIONAL REGULATOR GLTR"/>
    <property type="match status" value="1"/>
</dbReference>
<name>A0ABN1B3N7_9BACI</name>
<keyword evidence="4" id="KW-0804">Transcription</keyword>
<keyword evidence="3" id="KW-0238">DNA-binding</keyword>
<dbReference type="InterPro" id="IPR000847">
    <property type="entry name" value="LysR_HTH_N"/>
</dbReference>
<dbReference type="Proteomes" id="UP001500880">
    <property type="component" value="Unassembled WGS sequence"/>
</dbReference>
<organism evidence="6 7">
    <name type="scientific">Salinibacillus aidingensis</name>
    <dbReference type="NCBI Taxonomy" id="237684"/>
    <lineage>
        <taxon>Bacteria</taxon>
        <taxon>Bacillati</taxon>
        <taxon>Bacillota</taxon>
        <taxon>Bacilli</taxon>
        <taxon>Bacillales</taxon>
        <taxon>Bacillaceae</taxon>
        <taxon>Salinibacillus</taxon>
    </lineage>
</organism>
<dbReference type="PROSITE" id="PS50931">
    <property type="entry name" value="HTH_LYSR"/>
    <property type="match status" value="1"/>
</dbReference>
<accession>A0ABN1B3N7</accession>
<dbReference type="Gene3D" id="3.40.190.290">
    <property type="match status" value="1"/>
</dbReference>
<dbReference type="PRINTS" id="PR00039">
    <property type="entry name" value="HTHLYSR"/>
</dbReference>
<evidence type="ECO:0000256" key="3">
    <source>
        <dbReference type="ARBA" id="ARBA00023125"/>
    </source>
</evidence>
<reference evidence="6 7" key="1">
    <citation type="journal article" date="2019" name="Int. J. Syst. Evol. Microbiol.">
        <title>The Global Catalogue of Microorganisms (GCM) 10K type strain sequencing project: providing services to taxonomists for standard genome sequencing and annotation.</title>
        <authorList>
            <consortium name="The Broad Institute Genomics Platform"/>
            <consortium name="The Broad Institute Genome Sequencing Center for Infectious Disease"/>
            <person name="Wu L."/>
            <person name="Ma J."/>
        </authorList>
    </citation>
    <scope>NUCLEOTIDE SEQUENCE [LARGE SCALE GENOMIC DNA]</scope>
    <source>
        <strain evidence="6 7">JCM 12389</strain>
    </source>
</reference>
<dbReference type="InterPro" id="IPR036390">
    <property type="entry name" value="WH_DNA-bd_sf"/>
</dbReference>
<evidence type="ECO:0000259" key="5">
    <source>
        <dbReference type="PROSITE" id="PS50931"/>
    </source>
</evidence>
<evidence type="ECO:0000313" key="6">
    <source>
        <dbReference type="EMBL" id="GAA0489547.1"/>
    </source>
</evidence>
<dbReference type="InterPro" id="IPR005119">
    <property type="entry name" value="LysR_subst-bd"/>
</dbReference>
<evidence type="ECO:0000256" key="4">
    <source>
        <dbReference type="ARBA" id="ARBA00023163"/>
    </source>
</evidence>
<proteinExistence type="inferred from homology"/>
<sequence>MNLNQLKAFVKVAQVKSYQEAAELLGVSQPAITQRIKVLEHYFQTKLITRSNEGFSLTPQGETFYQASLEILEKWSQLEYHFLGNQPTGNLVIGASTIPSEYLLPSLLKQFRIKFPAVHFRMQVSGSAEIEKLLMNRSVDLIVTGQPEHEEEIESIPIFDDELKVIMQPGEENSKLEMNDLFRFDWILREPHSNTRQAFEKALLKQNHTIEELHVVGEMGSTEAVISAVEAGLGISAVSSLAANRAQKFGRVEAISIKDLDISRKFYVSYLKENQNALTIAAFLDFIRQYPFE</sequence>
<evidence type="ECO:0000256" key="2">
    <source>
        <dbReference type="ARBA" id="ARBA00023015"/>
    </source>
</evidence>
<keyword evidence="2" id="KW-0805">Transcription regulation</keyword>
<feature type="domain" description="HTH lysR-type" evidence="5">
    <location>
        <begin position="1"/>
        <end position="58"/>
    </location>
</feature>
<dbReference type="Pfam" id="PF00126">
    <property type="entry name" value="HTH_1"/>
    <property type="match status" value="1"/>
</dbReference>
<dbReference type="NCBIfam" id="NF040786">
    <property type="entry name" value="LysR_Sec_metab"/>
    <property type="match status" value="1"/>
</dbReference>
<dbReference type="SUPFAM" id="SSF46785">
    <property type="entry name" value="Winged helix' DNA-binding domain"/>
    <property type="match status" value="1"/>
</dbReference>
<dbReference type="InterPro" id="IPR047788">
    <property type="entry name" value="LysR-like_Sec_metab"/>
</dbReference>
<evidence type="ECO:0000313" key="7">
    <source>
        <dbReference type="Proteomes" id="UP001500880"/>
    </source>
</evidence>